<feature type="transmembrane region" description="Helical" evidence="2">
    <location>
        <begin position="106"/>
        <end position="130"/>
    </location>
</feature>
<feature type="transmembrane region" description="Helical" evidence="2">
    <location>
        <begin position="73"/>
        <end position="94"/>
    </location>
</feature>
<accession>A0ABU9B743</accession>
<organism evidence="3 4">
    <name type="scientific">Pseudaquabacterium rugosum</name>
    <dbReference type="NCBI Taxonomy" id="2984194"/>
    <lineage>
        <taxon>Bacteria</taxon>
        <taxon>Pseudomonadati</taxon>
        <taxon>Pseudomonadota</taxon>
        <taxon>Betaproteobacteria</taxon>
        <taxon>Burkholderiales</taxon>
        <taxon>Sphaerotilaceae</taxon>
        <taxon>Pseudaquabacterium</taxon>
    </lineage>
</organism>
<evidence type="ECO:0000313" key="4">
    <source>
        <dbReference type="Proteomes" id="UP001368500"/>
    </source>
</evidence>
<evidence type="ECO:0000313" key="3">
    <source>
        <dbReference type="EMBL" id="MEK8024959.1"/>
    </source>
</evidence>
<keyword evidence="2" id="KW-0472">Membrane</keyword>
<feature type="transmembrane region" description="Helical" evidence="2">
    <location>
        <begin position="21"/>
        <end position="43"/>
    </location>
</feature>
<feature type="transmembrane region" description="Helical" evidence="2">
    <location>
        <begin position="335"/>
        <end position="361"/>
    </location>
</feature>
<proteinExistence type="predicted"/>
<feature type="transmembrane region" description="Helical" evidence="2">
    <location>
        <begin position="431"/>
        <end position="451"/>
    </location>
</feature>
<dbReference type="PANTHER" id="PTHR43298:SF2">
    <property type="entry name" value="FMN_FAD EXPORTER YEEO-RELATED"/>
    <property type="match status" value="1"/>
</dbReference>
<sequence>MFDRHGIPQERSRLESFGREAQQFFALGLPMVVSRLGLAAMAITDGVMLAHHSSRQLAVHGLADAVMGRWLEVGMAFVMAGLTLAAQAAAGNSGERQLVGRTWHQALLLAFMAGLLGMALGAFAPTLFAWTGQEAVLAADAGLVLAVLGLGMLPAMVAMATAGVLEAVGHASVVALAVVMANLLNFWLNGLWIDGSGTVPALGAVGAAWATTVVRGVLAVVLLAAAWWLPQRHEFGLRRRFRPADWRASQEQRGRGWNAALSTGLLALLACGLPVIAGWLGERPLAAMTALFVLLAPLMVMAWGLADAAGLQVAGVMGMERRRPGMMLRTGDRCALLQALVVAGFALLMLALAPPLLALVAPDPALARLVRPLLPLGIVVVLAEGLAFLYAAQLRSIGELRRPLLIQAVAGLLLLPLAWVLAFQFKAGLGGLLAAQGIAAALRAFALATLYRQVGMGLDKASAEELRRRAQASARAWADTVLIRPVARTQVAA</sequence>
<dbReference type="InterPro" id="IPR002528">
    <property type="entry name" value="MATE_fam"/>
</dbReference>
<feature type="transmembrane region" description="Helical" evidence="2">
    <location>
        <begin position="257"/>
        <end position="280"/>
    </location>
</feature>
<dbReference type="PANTHER" id="PTHR43298">
    <property type="entry name" value="MULTIDRUG RESISTANCE PROTEIN NORM-RELATED"/>
    <property type="match status" value="1"/>
</dbReference>
<dbReference type="InterPro" id="IPR050222">
    <property type="entry name" value="MATE_MdtK"/>
</dbReference>
<gene>
    <name evidence="3" type="ORF">AACH11_03140</name>
</gene>
<name>A0ABU9B743_9BURK</name>
<feature type="transmembrane region" description="Helical" evidence="2">
    <location>
        <begin position="167"/>
        <end position="188"/>
    </location>
</feature>
<feature type="transmembrane region" description="Helical" evidence="2">
    <location>
        <begin position="404"/>
        <end position="425"/>
    </location>
</feature>
<dbReference type="Proteomes" id="UP001368500">
    <property type="component" value="Unassembled WGS sequence"/>
</dbReference>
<feature type="transmembrane region" description="Helical" evidence="2">
    <location>
        <begin position="208"/>
        <end position="229"/>
    </location>
</feature>
<keyword evidence="4" id="KW-1185">Reference proteome</keyword>
<reference evidence="3 4" key="1">
    <citation type="submission" date="2024-04" db="EMBL/GenBank/DDBJ databases">
        <title>Novel species of the genus Ideonella isolated from streams.</title>
        <authorList>
            <person name="Lu H."/>
        </authorList>
    </citation>
    <scope>NUCLEOTIDE SEQUENCE [LARGE SCALE GENOMIC DNA]</scope>
    <source>
        <strain evidence="3 4">BYS139W</strain>
    </source>
</reference>
<comment type="caution">
    <text evidence="3">The sequence shown here is derived from an EMBL/GenBank/DDBJ whole genome shotgun (WGS) entry which is preliminary data.</text>
</comment>
<keyword evidence="2" id="KW-1133">Transmembrane helix</keyword>
<keyword evidence="2" id="KW-0812">Transmembrane</keyword>
<feature type="transmembrane region" description="Helical" evidence="2">
    <location>
        <begin position="373"/>
        <end position="392"/>
    </location>
</feature>
<feature type="transmembrane region" description="Helical" evidence="2">
    <location>
        <begin position="286"/>
        <end position="314"/>
    </location>
</feature>
<dbReference type="RefSeq" id="WP_341372744.1">
    <property type="nucleotide sequence ID" value="NZ_JBBUTF010000003.1"/>
</dbReference>
<dbReference type="Pfam" id="PF01554">
    <property type="entry name" value="MatE"/>
    <property type="match status" value="2"/>
</dbReference>
<evidence type="ECO:0000256" key="2">
    <source>
        <dbReference type="SAM" id="Phobius"/>
    </source>
</evidence>
<evidence type="ECO:0000256" key="1">
    <source>
        <dbReference type="ARBA" id="ARBA00022448"/>
    </source>
</evidence>
<protein>
    <submittedName>
        <fullName evidence="3">MATE family efflux transporter</fullName>
    </submittedName>
</protein>
<keyword evidence="1" id="KW-0813">Transport</keyword>
<feature type="transmembrane region" description="Helical" evidence="2">
    <location>
        <begin position="136"/>
        <end position="160"/>
    </location>
</feature>
<dbReference type="EMBL" id="JBBUTF010000003">
    <property type="protein sequence ID" value="MEK8024959.1"/>
    <property type="molecule type" value="Genomic_DNA"/>
</dbReference>